<keyword evidence="2" id="KW-1185">Reference proteome</keyword>
<proteinExistence type="predicted"/>
<comment type="caution">
    <text evidence="1">The sequence shown here is derived from an EMBL/GenBank/DDBJ whole genome shotgun (WGS) entry which is preliminary data.</text>
</comment>
<reference evidence="1 2" key="1">
    <citation type="submission" date="2019-06" db="EMBL/GenBank/DDBJ databases">
        <title>Genomic Encyclopedia of Type Strains, Phase IV (KMG-V): Genome sequencing to study the core and pangenomes of soil and plant-associated prokaryotes.</title>
        <authorList>
            <person name="Whitman W."/>
        </authorList>
    </citation>
    <scope>NUCLEOTIDE SEQUENCE [LARGE SCALE GENOMIC DNA]</scope>
    <source>
        <strain evidence="1 2">BR 10355</strain>
    </source>
</reference>
<evidence type="ECO:0000313" key="1">
    <source>
        <dbReference type="EMBL" id="TWB93210.1"/>
    </source>
</evidence>
<evidence type="ECO:0000313" key="2">
    <source>
        <dbReference type="Proteomes" id="UP000321304"/>
    </source>
</evidence>
<sequence>MPMIIPMTSSSTASTVSIKTIIGTGGTLGLR</sequence>
<dbReference type="EMBL" id="VITY01000011">
    <property type="protein sequence ID" value="TWB93210.1"/>
    <property type="molecule type" value="Genomic_DNA"/>
</dbReference>
<name>A0A560LIW5_9BRAD</name>
<dbReference type="Proteomes" id="UP000321304">
    <property type="component" value="Unassembled WGS sequence"/>
</dbReference>
<accession>A0A560LIW5</accession>
<dbReference type="AlphaFoldDB" id="A0A560LIW5"/>
<organism evidence="1 2">
    <name type="scientific">Bradyrhizobium macuxiense</name>
    <dbReference type="NCBI Taxonomy" id="1755647"/>
    <lineage>
        <taxon>Bacteria</taxon>
        <taxon>Pseudomonadati</taxon>
        <taxon>Pseudomonadota</taxon>
        <taxon>Alphaproteobacteria</taxon>
        <taxon>Hyphomicrobiales</taxon>
        <taxon>Nitrobacteraceae</taxon>
        <taxon>Bradyrhizobium</taxon>
    </lineage>
</organism>
<protein>
    <submittedName>
        <fullName evidence="1">Uncharacterized protein</fullName>
    </submittedName>
</protein>
<gene>
    <name evidence="1" type="ORF">FBZ93_111249</name>
</gene>